<dbReference type="PIRSF" id="PIRSF001434">
    <property type="entry name" value="CGS"/>
    <property type="match status" value="1"/>
</dbReference>
<dbReference type="InterPro" id="IPR000277">
    <property type="entry name" value="Cys/Met-Metab_PyrdxlP-dep_enz"/>
</dbReference>
<dbReference type="Pfam" id="PF01053">
    <property type="entry name" value="Cys_Met_Meta_PP"/>
    <property type="match status" value="1"/>
</dbReference>
<comment type="similarity">
    <text evidence="4">Belongs to the trans-sulfuration enzymes family.</text>
</comment>
<comment type="cofactor">
    <cofactor evidence="1 4">
        <name>pyridoxal 5'-phosphate</name>
        <dbReference type="ChEBI" id="CHEBI:597326"/>
    </cofactor>
</comment>
<keyword evidence="5" id="KW-0456">Lyase</keyword>
<evidence type="ECO:0000313" key="5">
    <source>
        <dbReference type="EMBL" id="SDE99534.1"/>
    </source>
</evidence>
<organism evidence="5 6">
    <name type="scientific">Limimaricola pyoseonensis</name>
    <dbReference type="NCBI Taxonomy" id="521013"/>
    <lineage>
        <taxon>Bacteria</taxon>
        <taxon>Pseudomonadati</taxon>
        <taxon>Pseudomonadota</taxon>
        <taxon>Alphaproteobacteria</taxon>
        <taxon>Rhodobacterales</taxon>
        <taxon>Paracoccaceae</taxon>
        <taxon>Limimaricola</taxon>
    </lineage>
</organism>
<dbReference type="GO" id="GO:0016846">
    <property type="term" value="F:carbon-sulfur lyase activity"/>
    <property type="evidence" value="ECO:0007669"/>
    <property type="project" value="TreeGrafter"/>
</dbReference>
<name>A0A1G7HGX4_9RHOB</name>
<dbReference type="Gene3D" id="3.40.640.10">
    <property type="entry name" value="Type I PLP-dependent aspartate aminotransferase-like (Major domain)"/>
    <property type="match status" value="1"/>
</dbReference>
<dbReference type="NCBIfam" id="NF004627">
    <property type="entry name" value="PRK05968.1"/>
    <property type="match status" value="1"/>
</dbReference>
<dbReference type="Gene3D" id="3.90.1150.10">
    <property type="entry name" value="Aspartate Aminotransferase, domain 1"/>
    <property type="match status" value="1"/>
</dbReference>
<dbReference type="GO" id="GO:0005737">
    <property type="term" value="C:cytoplasm"/>
    <property type="evidence" value="ECO:0007669"/>
    <property type="project" value="TreeGrafter"/>
</dbReference>
<dbReference type="EMBL" id="FNAT01000006">
    <property type="protein sequence ID" value="SDE99534.1"/>
    <property type="molecule type" value="Genomic_DNA"/>
</dbReference>
<dbReference type="InterPro" id="IPR015424">
    <property type="entry name" value="PyrdxlP-dep_Trfase"/>
</dbReference>
<sequence length="384" mass="41560">MSAGGDGLDSLLATPHDGAYGEMTPPIYQSSLFGFSSYAEFEDRMAGRSDRPLYSRVQNPTVSAFEQMIARLEGAEAAVGFASGMAAVASTLFALVKPGDRIACITHVYPDSYRLMERMLRPWGVEITYHTPEAFEAEPELLAGARLAYLESPNSMMMEVMDLRAVAGHARRHGVTTVIDSSWATPALLNPVALGIDLVIHSASKYISGHSDTVAGVVAGRADLVARLRDLTLPLLGAKLAPFEAWLLLRGLRTLEARMRQHGRTADLFVDRLAARPEVTRVRSPGANAVPGLRGRSGLMSVEFAENVDIPRFADALKIFRLGVSWGGFESLVVPAAITLRQAGEQNAPQRFGVPPRLVRLSLGLEGAEDLWEDFMQALEVATG</sequence>
<dbReference type="GO" id="GO:0030170">
    <property type="term" value="F:pyridoxal phosphate binding"/>
    <property type="evidence" value="ECO:0007669"/>
    <property type="project" value="InterPro"/>
</dbReference>
<keyword evidence="6" id="KW-1185">Reference proteome</keyword>
<gene>
    <name evidence="5" type="ORF">SAMN04488567_3147</name>
</gene>
<evidence type="ECO:0000256" key="1">
    <source>
        <dbReference type="ARBA" id="ARBA00001933"/>
    </source>
</evidence>
<protein>
    <submittedName>
        <fullName evidence="5">Cystathionine beta-lyase/cystathionine gamma-synthase</fullName>
    </submittedName>
</protein>
<evidence type="ECO:0000313" key="6">
    <source>
        <dbReference type="Proteomes" id="UP000198922"/>
    </source>
</evidence>
<accession>A0A1G7HGX4</accession>
<evidence type="ECO:0000256" key="4">
    <source>
        <dbReference type="RuleBase" id="RU362118"/>
    </source>
</evidence>
<dbReference type="FunFam" id="3.40.640.10:FF:000046">
    <property type="entry name" value="Cystathionine gamma-lyase"/>
    <property type="match status" value="1"/>
</dbReference>
<dbReference type="AlphaFoldDB" id="A0A1G7HGX4"/>
<dbReference type="RefSeq" id="WP_090113558.1">
    <property type="nucleotide sequence ID" value="NZ_FNAT01000006.1"/>
</dbReference>
<dbReference type="PANTHER" id="PTHR11808">
    <property type="entry name" value="TRANS-SULFURATION ENZYME FAMILY MEMBER"/>
    <property type="match status" value="1"/>
</dbReference>
<dbReference type="Proteomes" id="UP000198922">
    <property type="component" value="Unassembled WGS sequence"/>
</dbReference>
<feature type="modified residue" description="N6-(pyridoxal phosphate)lysine" evidence="3">
    <location>
        <position position="205"/>
    </location>
</feature>
<dbReference type="InterPro" id="IPR015421">
    <property type="entry name" value="PyrdxlP-dep_Trfase_major"/>
</dbReference>
<dbReference type="STRING" id="521013.SAMN04488567_3147"/>
<dbReference type="SUPFAM" id="SSF53383">
    <property type="entry name" value="PLP-dependent transferases"/>
    <property type="match status" value="1"/>
</dbReference>
<reference evidence="6" key="1">
    <citation type="submission" date="2016-10" db="EMBL/GenBank/DDBJ databases">
        <authorList>
            <person name="Varghese N."/>
            <person name="Submissions S."/>
        </authorList>
    </citation>
    <scope>NUCLEOTIDE SEQUENCE [LARGE SCALE GENOMIC DNA]</scope>
    <source>
        <strain evidence="6">DSM 21424</strain>
    </source>
</reference>
<evidence type="ECO:0000256" key="2">
    <source>
        <dbReference type="ARBA" id="ARBA00022898"/>
    </source>
</evidence>
<proteinExistence type="inferred from homology"/>
<dbReference type="InterPro" id="IPR015422">
    <property type="entry name" value="PyrdxlP-dep_Trfase_small"/>
</dbReference>
<dbReference type="OrthoDB" id="9805807at2"/>
<evidence type="ECO:0000256" key="3">
    <source>
        <dbReference type="PIRSR" id="PIRSR001434-2"/>
    </source>
</evidence>
<dbReference type="PANTHER" id="PTHR11808:SF80">
    <property type="entry name" value="CYSTATHIONINE GAMMA-LYASE"/>
    <property type="match status" value="1"/>
</dbReference>
<keyword evidence="2 3" id="KW-0663">Pyridoxal phosphate</keyword>
<dbReference type="GO" id="GO:0019346">
    <property type="term" value="P:transsulfuration"/>
    <property type="evidence" value="ECO:0007669"/>
    <property type="project" value="InterPro"/>
</dbReference>